<keyword evidence="1" id="KW-0812">Transmembrane</keyword>
<evidence type="ECO:0000256" key="1">
    <source>
        <dbReference type="SAM" id="Phobius"/>
    </source>
</evidence>
<dbReference type="PANTHER" id="PTHR46826:SF1">
    <property type="entry name" value="TVP38_TMEM64 FAMILY MEMBRANE PROTEIN YDJX"/>
    <property type="match status" value="1"/>
</dbReference>
<organism evidence="4 5">
    <name type="scientific">Aureococcus anophagefferens</name>
    <name type="common">Harmful bloom alga</name>
    <dbReference type="NCBI Taxonomy" id="44056"/>
    <lineage>
        <taxon>Eukaryota</taxon>
        <taxon>Sar</taxon>
        <taxon>Stramenopiles</taxon>
        <taxon>Ochrophyta</taxon>
        <taxon>Pelagophyceae</taxon>
        <taxon>Pelagomonadales</taxon>
        <taxon>Pelagomonadaceae</taxon>
        <taxon>Aureococcus</taxon>
    </lineage>
</organism>
<gene>
    <name evidence="4" type="ORF">SO694_00078050</name>
</gene>
<comment type="caution">
    <text evidence="4">The sequence shown here is derived from an EMBL/GenBank/DDBJ whole genome shotgun (WGS) entry which is preliminary data.</text>
</comment>
<feature type="domain" description="VTT" evidence="3">
    <location>
        <begin position="184"/>
        <end position="272"/>
    </location>
</feature>
<accession>A0ABR1FH54</accession>
<keyword evidence="1" id="KW-0472">Membrane</keyword>
<feature type="signal peptide" evidence="2">
    <location>
        <begin position="1"/>
        <end position="20"/>
    </location>
</feature>
<dbReference type="Proteomes" id="UP001363151">
    <property type="component" value="Unassembled WGS sequence"/>
</dbReference>
<feature type="transmembrane region" description="Helical" evidence="1">
    <location>
        <begin position="163"/>
        <end position="187"/>
    </location>
</feature>
<evidence type="ECO:0000313" key="5">
    <source>
        <dbReference type="Proteomes" id="UP001363151"/>
    </source>
</evidence>
<dbReference type="PANTHER" id="PTHR46826">
    <property type="match status" value="1"/>
</dbReference>
<dbReference type="Pfam" id="PF09335">
    <property type="entry name" value="VTT_dom"/>
    <property type="match status" value="1"/>
</dbReference>
<protein>
    <submittedName>
        <fullName evidence="4">Phosphatidic acid-selective phospholipase</fullName>
    </submittedName>
</protein>
<feature type="transmembrane region" description="Helical" evidence="1">
    <location>
        <begin position="193"/>
        <end position="218"/>
    </location>
</feature>
<evidence type="ECO:0000256" key="2">
    <source>
        <dbReference type="SAM" id="SignalP"/>
    </source>
</evidence>
<dbReference type="InterPro" id="IPR032816">
    <property type="entry name" value="VTT_dom"/>
</dbReference>
<dbReference type="InterPro" id="IPR053240">
    <property type="entry name" value="VTT_domain"/>
</dbReference>
<name>A0ABR1FH54_AURAN</name>
<dbReference type="EMBL" id="JBBJCI010000426">
    <property type="protein sequence ID" value="KAK7230673.1"/>
    <property type="molecule type" value="Genomic_DNA"/>
</dbReference>
<sequence length="284" mass="30052">MSASRTLKLALALCAASSTAFVVPAPRWTTIQHPRRARARALRASESLSPAERTWSARRKLARAAFDAQLGWNRIDDEAADEADAAGADAEPTSDAAANTVGTTAFGVVVVALVLRFGGRAALLQVLGLDVAADTEIAQRIDDFVAWSHSFDVIPGYEDATLLLLYCGAFIVAKVGCVDPLTFALAISSGVLFGGVVNGALVATACATIGSSVAFGLARYGRPRLREKLLVLVRRDAKTRALERAVAERGFVTVLVLRLAPLLPIPIGGYLCRNQIFNPTSMCA</sequence>
<feature type="chain" id="PRO_5046341400" evidence="2">
    <location>
        <begin position="21"/>
        <end position="284"/>
    </location>
</feature>
<feature type="transmembrane region" description="Helical" evidence="1">
    <location>
        <begin position="96"/>
        <end position="115"/>
    </location>
</feature>
<proteinExistence type="predicted"/>
<evidence type="ECO:0000259" key="3">
    <source>
        <dbReference type="Pfam" id="PF09335"/>
    </source>
</evidence>
<keyword evidence="1" id="KW-1133">Transmembrane helix</keyword>
<reference evidence="4 5" key="1">
    <citation type="submission" date="2024-03" db="EMBL/GenBank/DDBJ databases">
        <title>Aureococcus anophagefferens CCMP1851 and Kratosvirus quantuckense: Draft genome of a second virus-susceptible host strain in the model system.</title>
        <authorList>
            <person name="Chase E."/>
            <person name="Truchon A.R."/>
            <person name="Schepens W."/>
            <person name="Wilhelm S.W."/>
        </authorList>
    </citation>
    <scope>NUCLEOTIDE SEQUENCE [LARGE SCALE GENOMIC DNA]</scope>
    <source>
        <strain evidence="4 5">CCMP1851</strain>
    </source>
</reference>
<keyword evidence="2" id="KW-0732">Signal</keyword>
<evidence type="ECO:0000313" key="4">
    <source>
        <dbReference type="EMBL" id="KAK7230673.1"/>
    </source>
</evidence>
<keyword evidence="5" id="KW-1185">Reference proteome</keyword>